<feature type="domain" description="NAD-dependent epimerase/dehydratase" evidence="2">
    <location>
        <begin position="13"/>
        <end position="252"/>
    </location>
</feature>
<dbReference type="PANTHER" id="PTHR43000">
    <property type="entry name" value="DTDP-D-GLUCOSE 4,6-DEHYDRATASE-RELATED"/>
    <property type="match status" value="1"/>
</dbReference>
<evidence type="ECO:0000256" key="1">
    <source>
        <dbReference type="ARBA" id="ARBA00007637"/>
    </source>
</evidence>
<evidence type="ECO:0000259" key="2">
    <source>
        <dbReference type="Pfam" id="PF01370"/>
    </source>
</evidence>
<dbReference type="InterPro" id="IPR001509">
    <property type="entry name" value="Epimerase_deHydtase"/>
</dbReference>
<dbReference type="EMBL" id="UINC01029323">
    <property type="protein sequence ID" value="SVB11840.1"/>
    <property type="molecule type" value="Genomic_DNA"/>
</dbReference>
<evidence type="ECO:0000313" key="3">
    <source>
        <dbReference type="EMBL" id="SVB11840.1"/>
    </source>
</evidence>
<name>A0A382BDA3_9ZZZZ</name>
<dbReference type="AlphaFoldDB" id="A0A382BDA3"/>
<comment type="similarity">
    <text evidence="1">Belongs to the NAD(P)-dependent epimerase/dehydratase family.</text>
</comment>
<reference evidence="3" key="1">
    <citation type="submission" date="2018-05" db="EMBL/GenBank/DDBJ databases">
        <authorList>
            <person name="Lanie J.A."/>
            <person name="Ng W.-L."/>
            <person name="Kazmierczak K.M."/>
            <person name="Andrzejewski T.M."/>
            <person name="Davidsen T.M."/>
            <person name="Wayne K.J."/>
            <person name="Tettelin H."/>
            <person name="Glass J.I."/>
            <person name="Rusch D."/>
            <person name="Podicherti R."/>
            <person name="Tsui H.-C.T."/>
            <person name="Winkler M.E."/>
        </authorList>
    </citation>
    <scope>NUCLEOTIDE SEQUENCE</scope>
</reference>
<protein>
    <recommendedName>
        <fullName evidence="2">NAD-dependent epimerase/dehydratase domain-containing protein</fullName>
    </recommendedName>
</protein>
<proteinExistence type="inferred from homology"/>
<accession>A0A382BDA3</accession>
<gene>
    <name evidence="3" type="ORF">METZ01_LOCUS164694</name>
</gene>
<organism evidence="3">
    <name type="scientific">marine metagenome</name>
    <dbReference type="NCBI Taxonomy" id="408172"/>
    <lineage>
        <taxon>unclassified sequences</taxon>
        <taxon>metagenomes</taxon>
        <taxon>ecological metagenomes</taxon>
    </lineage>
</organism>
<dbReference type="Pfam" id="PF01370">
    <property type="entry name" value="Epimerase"/>
    <property type="match status" value="1"/>
</dbReference>
<dbReference type="Gene3D" id="3.40.50.720">
    <property type="entry name" value="NAD(P)-binding Rossmann-like Domain"/>
    <property type="match status" value="1"/>
</dbReference>
<dbReference type="Gene3D" id="3.90.25.10">
    <property type="entry name" value="UDP-galactose 4-epimerase, domain 1"/>
    <property type="match status" value="1"/>
</dbReference>
<dbReference type="SUPFAM" id="SSF51735">
    <property type="entry name" value="NAD(P)-binding Rossmann-fold domains"/>
    <property type="match status" value="1"/>
</dbReference>
<sequence length="353" mass="39675">MNIEMNGYTDEIILISGGAGAIGSNLSRKLAESGAAKVIILDDLSASYKWNIPNLPNILFVKGSITNDIDLKRVFHEKPTYIFHLAAFFANQNSVDYPEKDLMVSQLGTIKMLEHAVLMGGVKRFVYAGSGCAIYGTQAPLPLKEDFVSLHLSTPYQISKMGGELYCNFYWHHYGLPVVKTRFFNSYGPGEVPGQYRNVIPNFIYWAMKGQPLPITGEGKMTRDFTYVMDIVDALLKAGKSEKAIGEEMNIASAREIEIVQLAEKINQLTDNKAGFTYTDRRKWDTKSRLLASIERAKDLLGYDPLTTFEEGLSQTIQWFKDNWDAINLDAEFPPGMSSAVKNYVFKQKQDKE</sequence>
<dbReference type="InterPro" id="IPR036291">
    <property type="entry name" value="NAD(P)-bd_dom_sf"/>
</dbReference>